<protein>
    <submittedName>
        <fullName evidence="2">Uncharacterized protein</fullName>
    </submittedName>
</protein>
<evidence type="ECO:0000256" key="1">
    <source>
        <dbReference type="SAM" id="MobiDB-lite"/>
    </source>
</evidence>
<feature type="region of interest" description="Disordered" evidence="1">
    <location>
        <begin position="1"/>
        <end position="21"/>
    </location>
</feature>
<feature type="compositionally biased region" description="Basic and acidic residues" evidence="1">
    <location>
        <begin position="9"/>
        <end position="21"/>
    </location>
</feature>
<keyword evidence="3" id="KW-1185">Reference proteome</keyword>
<dbReference type="Proteomes" id="UP001632038">
    <property type="component" value="Unassembled WGS sequence"/>
</dbReference>
<evidence type="ECO:0000313" key="3">
    <source>
        <dbReference type="Proteomes" id="UP001632038"/>
    </source>
</evidence>
<dbReference type="AlphaFoldDB" id="A0ABD3BXE3"/>
<name>A0ABD3BXE3_9LAMI</name>
<proteinExistence type="predicted"/>
<organism evidence="2 3">
    <name type="scientific">Castilleja foliolosa</name>
    <dbReference type="NCBI Taxonomy" id="1961234"/>
    <lineage>
        <taxon>Eukaryota</taxon>
        <taxon>Viridiplantae</taxon>
        <taxon>Streptophyta</taxon>
        <taxon>Embryophyta</taxon>
        <taxon>Tracheophyta</taxon>
        <taxon>Spermatophyta</taxon>
        <taxon>Magnoliopsida</taxon>
        <taxon>eudicotyledons</taxon>
        <taxon>Gunneridae</taxon>
        <taxon>Pentapetalae</taxon>
        <taxon>asterids</taxon>
        <taxon>lamiids</taxon>
        <taxon>Lamiales</taxon>
        <taxon>Orobanchaceae</taxon>
        <taxon>Pedicularideae</taxon>
        <taxon>Castillejinae</taxon>
        <taxon>Castilleja</taxon>
    </lineage>
</organism>
<evidence type="ECO:0000313" key="2">
    <source>
        <dbReference type="EMBL" id="KAL3621937.1"/>
    </source>
</evidence>
<accession>A0ABD3BXE3</accession>
<comment type="caution">
    <text evidence="2">The sequence shown here is derived from an EMBL/GenBank/DDBJ whole genome shotgun (WGS) entry which is preliminary data.</text>
</comment>
<gene>
    <name evidence="2" type="ORF">CASFOL_034133</name>
</gene>
<sequence length="88" mass="9490">MSSCGGNSHRGDKGKAIARDDALVAPPSPMLSIGDDDFSIGGDLSRDEILEEYQTEETFPDEVPVPSSTIKALVFLLKADEPYHNPDL</sequence>
<dbReference type="EMBL" id="JAVIJP010000061">
    <property type="protein sequence ID" value="KAL3621937.1"/>
    <property type="molecule type" value="Genomic_DNA"/>
</dbReference>
<reference evidence="3" key="1">
    <citation type="journal article" date="2024" name="IScience">
        <title>Strigolactones Initiate the Formation of Haustorium-like Structures in Castilleja.</title>
        <authorList>
            <person name="Buerger M."/>
            <person name="Peterson D."/>
            <person name="Chory J."/>
        </authorList>
    </citation>
    <scope>NUCLEOTIDE SEQUENCE [LARGE SCALE GENOMIC DNA]</scope>
</reference>